<comment type="caution">
    <text evidence="4">The sequence shown here is derived from an EMBL/GenBank/DDBJ whole genome shotgun (WGS) entry which is preliminary data.</text>
</comment>
<dbReference type="InterPro" id="IPR012336">
    <property type="entry name" value="Thioredoxin-like_fold"/>
</dbReference>
<dbReference type="eggNOG" id="COG1651">
    <property type="taxonomic scope" value="Bacteria"/>
</dbReference>
<dbReference type="SUPFAM" id="SSF52833">
    <property type="entry name" value="Thioredoxin-like"/>
    <property type="match status" value="1"/>
</dbReference>
<reference evidence="4 5" key="1">
    <citation type="journal article" date="2014" name="Nature">
        <title>Sequential evolution of bacterial morphology by co-option of a developmental regulator.</title>
        <authorList>
            <person name="Jiang C."/>
            <person name="Brown P.J."/>
            <person name="Ducret A."/>
            <person name="Brun Y.V."/>
        </authorList>
    </citation>
    <scope>NUCLEOTIDE SEQUENCE [LARGE SCALE GENOMIC DNA]</scope>
    <source>
        <strain evidence="4 5">DSM 16100</strain>
    </source>
</reference>
<evidence type="ECO:0000256" key="1">
    <source>
        <dbReference type="ARBA" id="ARBA00005791"/>
    </source>
</evidence>
<dbReference type="Proteomes" id="UP000017837">
    <property type="component" value="Unassembled WGS sequence"/>
</dbReference>
<proteinExistence type="inferred from homology"/>
<dbReference type="Pfam" id="PF13462">
    <property type="entry name" value="Thioredoxin_4"/>
    <property type="match status" value="1"/>
</dbReference>
<organism evidence="4 5">
    <name type="scientific">Asticcacaulis benevestitus DSM 16100 = ATCC BAA-896</name>
    <dbReference type="NCBI Taxonomy" id="1121022"/>
    <lineage>
        <taxon>Bacteria</taxon>
        <taxon>Pseudomonadati</taxon>
        <taxon>Pseudomonadota</taxon>
        <taxon>Alphaproteobacteria</taxon>
        <taxon>Caulobacterales</taxon>
        <taxon>Caulobacteraceae</taxon>
        <taxon>Asticcacaulis</taxon>
    </lineage>
</organism>
<dbReference type="OrthoDB" id="8478320at2"/>
<keyword evidence="2" id="KW-0732">Signal</keyword>
<feature type="signal peptide" evidence="2">
    <location>
        <begin position="1"/>
        <end position="25"/>
    </location>
</feature>
<dbReference type="AlphaFoldDB" id="V4PXX3"/>
<gene>
    <name evidence="4" type="ORF">ABENE_08865</name>
</gene>
<dbReference type="PROSITE" id="PS51257">
    <property type="entry name" value="PROKAR_LIPOPROTEIN"/>
    <property type="match status" value="1"/>
</dbReference>
<dbReference type="RefSeq" id="WP_018082114.1">
    <property type="nucleotide sequence ID" value="NZ_AQWM01000010.1"/>
</dbReference>
<sequence>MQTLLHKVLKATGVAALMGAGLLLASCGDKIAPVGEGDMSLGPDNAKVTLIEYASVTCAHCAEFNKDVMPELMAKYITPGKIRYVYREFLTEPRDVSAAGILLARCSGKANYFKVNDALMKAQGEMFGDGTTTNALPVMLRIAKSVGIDEKNFNKCITDPQGLLRIQDNVDKYGKENDVTGTPTFFINGKKFERKTGTIADFDEAFAPLLAGK</sequence>
<dbReference type="EMBL" id="AWGB01000014">
    <property type="protein sequence ID" value="ESQ92264.1"/>
    <property type="molecule type" value="Genomic_DNA"/>
</dbReference>
<accession>V4PXX3</accession>
<feature type="domain" description="Thioredoxin-like fold" evidence="3">
    <location>
        <begin position="37"/>
        <end position="195"/>
    </location>
</feature>
<feature type="chain" id="PRO_5004725529" description="Thioredoxin-like fold domain-containing protein" evidence="2">
    <location>
        <begin position="26"/>
        <end position="213"/>
    </location>
</feature>
<evidence type="ECO:0000256" key="2">
    <source>
        <dbReference type="SAM" id="SignalP"/>
    </source>
</evidence>
<dbReference type="PANTHER" id="PTHR13887">
    <property type="entry name" value="GLUTATHIONE S-TRANSFERASE KAPPA"/>
    <property type="match status" value="1"/>
</dbReference>
<dbReference type="STRING" id="1121022.GCA_000376105_02447"/>
<name>V4PXX3_9CAUL</name>
<dbReference type="Gene3D" id="3.40.30.10">
    <property type="entry name" value="Glutaredoxin"/>
    <property type="match status" value="1"/>
</dbReference>
<evidence type="ECO:0000259" key="3">
    <source>
        <dbReference type="Pfam" id="PF13462"/>
    </source>
</evidence>
<dbReference type="InterPro" id="IPR036249">
    <property type="entry name" value="Thioredoxin-like_sf"/>
</dbReference>
<protein>
    <recommendedName>
        <fullName evidence="3">Thioredoxin-like fold domain-containing protein</fullName>
    </recommendedName>
</protein>
<evidence type="ECO:0000313" key="4">
    <source>
        <dbReference type="EMBL" id="ESQ92264.1"/>
    </source>
</evidence>
<dbReference type="PANTHER" id="PTHR13887:SF56">
    <property type="entry name" value="THIOREDOXIN-LIKE REDUCTASE RV2466C"/>
    <property type="match status" value="1"/>
</dbReference>
<evidence type="ECO:0000313" key="5">
    <source>
        <dbReference type="Proteomes" id="UP000017837"/>
    </source>
</evidence>
<comment type="similarity">
    <text evidence="1">Belongs to the thioredoxin family. DsbA subfamily.</text>
</comment>
<keyword evidence="5" id="KW-1185">Reference proteome</keyword>
<dbReference type="PATRIC" id="fig|1121022.4.peg.1785"/>